<accession>A0A0C9Y0A8</accession>
<dbReference type="HOGENOM" id="CLU_115968_2_0_1"/>
<keyword evidence="2" id="KW-1185">Reference proteome</keyword>
<reference evidence="2" key="2">
    <citation type="submission" date="2015-01" db="EMBL/GenBank/DDBJ databases">
        <title>Evolutionary Origins and Diversification of the Mycorrhizal Mutualists.</title>
        <authorList>
            <consortium name="DOE Joint Genome Institute"/>
            <consortium name="Mycorrhizal Genomics Consortium"/>
            <person name="Kohler A."/>
            <person name="Kuo A."/>
            <person name="Nagy L.G."/>
            <person name="Floudas D."/>
            <person name="Copeland A."/>
            <person name="Barry K.W."/>
            <person name="Cichocki N."/>
            <person name="Veneault-Fourrey C."/>
            <person name="LaButti K."/>
            <person name="Lindquist E.A."/>
            <person name="Lipzen A."/>
            <person name="Lundell T."/>
            <person name="Morin E."/>
            <person name="Murat C."/>
            <person name="Riley R."/>
            <person name="Ohm R."/>
            <person name="Sun H."/>
            <person name="Tunlid A."/>
            <person name="Henrissat B."/>
            <person name="Grigoriev I.V."/>
            <person name="Hibbett D.S."/>
            <person name="Martin F."/>
        </authorList>
    </citation>
    <scope>NUCLEOTIDE SEQUENCE [LARGE SCALE GENOMIC DNA]</scope>
    <source>
        <strain evidence="2">441</strain>
    </source>
</reference>
<dbReference type="OrthoDB" id="2668679at2759"/>
<dbReference type="AlphaFoldDB" id="A0A0C9Y0A8"/>
<name>A0A0C9Y0A8_9AGAM</name>
<dbReference type="InterPro" id="IPR031755">
    <property type="entry name" value="Inhibitor_I66"/>
</dbReference>
<reference evidence="1 2" key="1">
    <citation type="submission" date="2014-04" db="EMBL/GenBank/DDBJ databases">
        <authorList>
            <consortium name="DOE Joint Genome Institute"/>
            <person name="Kuo A."/>
            <person name="Kohler A."/>
            <person name="Costa M.D."/>
            <person name="Nagy L.G."/>
            <person name="Floudas D."/>
            <person name="Copeland A."/>
            <person name="Barry K.W."/>
            <person name="Cichocki N."/>
            <person name="Veneault-Fourrey C."/>
            <person name="LaButti K."/>
            <person name="Lindquist E.A."/>
            <person name="Lipzen A."/>
            <person name="Lundell T."/>
            <person name="Morin E."/>
            <person name="Murat C."/>
            <person name="Sun H."/>
            <person name="Tunlid A."/>
            <person name="Henrissat B."/>
            <person name="Grigoriev I.V."/>
            <person name="Hibbett D.S."/>
            <person name="Martin F."/>
            <person name="Nordberg H.P."/>
            <person name="Cantor M.N."/>
            <person name="Hua S.X."/>
        </authorList>
    </citation>
    <scope>NUCLEOTIDE SEQUENCE [LARGE SCALE GENOMIC DNA]</scope>
    <source>
        <strain evidence="1 2">441</strain>
    </source>
</reference>
<gene>
    <name evidence="1" type="ORF">PISMIDRAFT_684473</name>
</gene>
<evidence type="ECO:0000313" key="2">
    <source>
        <dbReference type="Proteomes" id="UP000054018"/>
    </source>
</evidence>
<dbReference type="EMBL" id="KN833811">
    <property type="protein sequence ID" value="KIK18180.1"/>
    <property type="molecule type" value="Genomic_DNA"/>
</dbReference>
<evidence type="ECO:0000313" key="1">
    <source>
        <dbReference type="EMBL" id="KIK18180.1"/>
    </source>
</evidence>
<dbReference type="Gene3D" id="2.80.10.50">
    <property type="match status" value="1"/>
</dbReference>
<organism evidence="1 2">
    <name type="scientific">Pisolithus microcarpus 441</name>
    <dbReference type="NCBI Taxonomy" id="765257"/>
    <lineage>
        <taxon>Eukaryota</taxon>
        <taxon>Fungi</taxon>
        <taxon>Dikarya</taxon>
        <taxon>Basidiomycota</taxon>
        <taxon>Agaricomycotina</taxon>
        <taxon>Agaricomycetes</taxon>
        <taxon>Agaricomycetidae</taxon>
        <taxon>Boletales</taxon>
        <taxon>Sclerodermatineae</taxon>
        <taxon>Pisolithaceae</taxon>
        <taxon>Pisolithus</taxon>
    </lineage>
</organism>
<sequence>MVVPVDIGEPNAYVIVASNRTIRGQEGGVFAFADEPAEVWIIVYREDHEAYTIERRGGPIGWTAPKSEEPEPRQIVLSPLISTDSLPPQFLPFQLFKFERVPEQ</sequence>
<protein>
    <submittedName>
        <fullName evidence="1">Uncharacterized protein</fullName>
    </submittedName>
</protein>
<dbReference type="Pfam" id="PF16850">
    <property type="entry name" value="Inhibitor_I66"/>
    <property type="match status" value="1"/>
</dbReference>
<proteinExistence type="predicted"/>
<dbReference type="Proteomes" id="UP000054018">
    <property type="component" value="Unassembled WGS sequence"/>
</dbReference>
<dbReference type="GO" id="GO:0004867">
    <property type="term" value="F:serine-type endopeptidase inhibitor activity"/>
    <property type="evidence" value="ECO:0007669"/>
    <property type="project" value="InterPro"/>
</dbReference>